<evidence type="ECO:0000256" key="7">
    <source>
        <dbReference type="SAM" id="Phobius"/>
    </source>
</evidence>
<dbReference type="PANTHER" id="PTHR12911">
    <property type="entry name" value="SAD1/UNC-84-LIKE PROTEIN-RELATED"/>
    <property type="match status" value="1"/>
</dbReference>
<accession>A0A226D848</accession>
<evidence type="ECO:0000313" key="9">
    <source>
        <dbReference type="EMBL" id="OXA40436.1"/>
    </source>
</evidence>
<gene>
    <name evidence="9" type="ORF">Fcan01_24707</name>
</gene>
<name>A0A226D848_FOLCA</name>
<dbReference type="InterPro" id="IPR045119">
    <property type="entry name" value="SUN1-5"/>
</dbReference>
<dbReference type="AlphaFoldDB" id="A0A226D848"/>
<keyword evidence="3 7" id="KW-1133">Transmembrane helix</keyword>
<dbReference type="PANTHER" id="PTHR12911:SF8">
    <property type="entry name" value="KLAROID PROTEIN-RELATED"/>
    <property type="match status" value="1"/>
</dbReference>
<dbReference type="Gene3D" id="2.60.120.260">
    <property type="entry name" value="Galactose-binding domain-like"/>
    <property type="match status" value="1"/>
</dbReference>
<reference evidence="9 10" key="1">
    <citation type="submission" date="2015-12" db="EMBL/GenBank/DDBJ databases">
        <title>The genome of Folsomia candida.</title>
        <authorList>
            <person name="Faddeeva A."/>
            <person name="Derks M.F."/>
            <person name="Anvar Y."/>
            <person name="Smit S."/>
            <person name="Van Straalen N."/>
            <person name="Roelofs D."/>
        </authorList>
    </citation>
    <scope>NUCLEOTIDE SEQUENCE [LARGE SCALE GENOMIC DNA]</scope>
    <source>
        <strain evidence="9 10">VU population</strain>
        <tissue evidence="9">Whole body</tissue>
    </source>
</reference>
<keyword evidence="2 7" id="KW-0812">Transmembrane</keyword>
<comment type="subcellular location">
    <subcellularLocation>
        <location evidence="1">Membrane</location>
    </subcellularLocation>
</comment>
<dbReference type="InterPro" id="IPR012919">
    <property type="entry name" value="SUN_dom"/>
</dbReference>
<dbReference type="GO" id="GO:0034993">
    <property type="term" value="C:meiotic nuclear membrane microtubule tethering complex"/>
    <property type="evidence" value="ECO:0007669"/>
    <property type="project" value="TreeGrafter"/>
</dbReference>
<evidence type="ECO:0000313" key="10">
    <source>
        <dbReference type="Proteomes" id="UP000198287"/>
    </source>
</evidence>
<feature type="compositionally biased region" description="Polar residues" evidence="6">
    <location>
        <begin position="241"/>
        <end position="254"/>
    </location>
</feature>
<dbReference type="Pfam" id="PF07738">
    <property type="entry name" value="Sad1_UNC"/>
    <property type="match status" value="1"/>
</dbReference>
<keyword evidence="4" id="KW-0175">Coiled coil</keyword>
<feature type="compositionally biased region" description="Polar residues" evidence="6">
    <location>
        <begin position="262"/>
        <end position="284"/>
    </location>
</feature>
<feature type="compositionally biased region" description="Low complexity" evidence="6">
    <location>
        <begin position="40"/>
        <end position="55"/>
    </location>
</feature>
<evidence type="ECO:0000256" key="6">
    <source>
        <dbReference type="SAM" id="MobiDB-lite"/>
    </source>
</evidence>
<feature type="region of interest" description="Disordered" evidence="6">
    <location>
        <begin position="231"/>
        <end position="313"/>
    </location>
</feature>
<feature type="transmembrane region" description="Helical" evidence="7">
    <location>
        <begin position="653"/>
        <end position="675"/>
    </location>
</feature>
<feature type="transmembrane region" description="Helical" evidence="7">
    <location>
        <begin position="695"/>
        <end position="716"/>
    </location>
</feature>
<dbReference type="GO" id="GO:0043495">
    <property type="term" value="F:protein-membrane adaptor activity"/>
    <property type="evidence" value="ECO:0007669"/>
    <property type="project" value="TreeGrafter"/>
</dbReference>
<dbReference type="OrthoDB" id="342281at2759"/>
<dbReference type="PROSITE" id="PS51469">
    <property type="entry name" value="SUN"/>
    <property type="match status" value="1"/>
</dbReference>
<dbReference type="EMBL" id="LNIX01000033">
    <property type="protein sequence ID" value="OXA40436.1"/>
    <property type="molecule type" value="Genomic_DNA"/>
</dbReference>
<comment type="caution">
    <text evidence="9">The sequence shown here is derived from an EMBL/GenBank/DDBJ whole genome shotgun (WGS) entry which is preliminary data.</text>
</comment>
<dbReference type="FunFam" id="2.60.120.260:FF:000009">
    <property type="entry name" value="SUN domain-containing protein 1 isoform X1"/>
    <property type="match status" value="1"/>
</dbReference>
<dbReference type="Proteomes" id="UP000198287">
    <property type="component" value="Unassembled WGS sequence"/>
</dbReference>
<evidence type="ECO:0000256" key="4">
    <source>
        <dbReference type="ARBA" id="ARBA00023054"/>
    </source>
</evidence>
<evidence type="ECO:0000259" key="8">
    <source>
        <dbReference type="PROSITE" id="PS51469"/>
    </source>
</evidence>
<evidence type="ECO:0000256" key="2">
    <source>
        <dbReference type="ARBA" id="ARBA00022692"/>
    </source>
</evidence>
<evidence type="ECO:0000256" key="5">
    <source>
        <dbReference type="ARBA" id="ARBA00023136"/>
    </source>
</evidence>
<feature type="region of interest" description="Disordered" evidence="6">
    <location>
        <begin position="23"/>
        <end position="74"/>
    </location>
</feature>
<organism evidence="9 10">
    <name type="scientific">Folsomia candida</name>
    <name type="common">Springtail</name>
    <dbReference type="NCBI Taxonomy" id="158441"/>
    <lineage>
        <taxon>Eukaryota</taxon>
        <taxon>Metazoa</taxon>
        <taxon>Ecdysozoa</taxon>
        <taxon>Arthropoda</taxon>
        <taxon>Hexapoda</taxon>
        <taxon>Collembola</taxon>
        <taxon>Entomobryomorpha</taxon>
        <taxon>Isotomoidea</taxon>
        <taxon>Isotomidae</taxon>
        <taxon>Proisotominae</taxon>
        <taxon>Folsomia</taxon>
    </lineage>
</organism>
<protein>
    <submittedName>
        <fullName evidence="9">SUN domain-containing protein 1</fullName>
    </submittedName>
</protein>
<keyword evidence="10" id="KW-1185">Reference proteome</keyword>
<evidence type="ECO:0000256" key="1">
    <source>
        <dbReference type="ARBA" id="ARBA00004370"/>
    </source>
</evidence>
<sequence>MSQLNNSNYPLRSQCRSHGSCNCRNAPNLPRSRRGSQKRSSNTSLNSSDLSPNNSFDVSSDFDHDTETSSINRYSSSFSSSRAVVSSAYSSSSLLSKEESVLHLTSGGGGGDSDYNSVTNSFNSDNGSVFSQQSQSEVQLRSILVNSEKSKSKPNGHPRNVRFGFATSTPLTDIHNKALHEYEDISEDEEDSDEEDVIIKSVSDKVKMHPSRGRGGGRIVNQNLSKFTRLEETSAGRRRTTMQSVTNSRQSDTFEMSDGGADTTQEVHQLDTTYRVTRSGSRPPSSIHSHDSSSTSTTAVGGDSRAQRRRRQIPIIEEGEGDGLMFMTPTGNGNGIYPTTSRMTGDKHNLEDRSKMMMMTESGGWRKSTIAVYCSSGISKIWNFVTTLVYLVASVPVYVWSKIMRFVGLPIYWFLVQCLVSEKWVLDKDMREQRGDSRSRFQSSESGYFDKTKSWFAKLFSWWSLTSSSANSLVTNSSSSWFRKNNVVSESEEFLMSDDEGGSETEEWVKNKKTVNLNGGGVELIGGGEGGGKFHLNCNGHESFTPTTTGRVRELLQSTRARLFGNQFSNYSNQSGFVGRDRNTVVGMANLGTIAGWRKNLLVFWSPKTTSQRMTSSHQNNGLVSDDESEDEQGQVDVVFSDGWFTSGRICRVLAKLIALLLLLMGLLYLAYLLWPVAALIASKTLDASKQYGLAFLEGVSSLFALLVQLGSVFVASLQNFSSSLFVGRGSQKNVIIGEPAAFPIVTPIVTQQQQQQAAPPIPPPFFSKEDYERLLKRIEDLEAQLRLSDGQISEKDKLYNQEIIGIRQDYENNRKELDLMRNSIPTTASFEDEIEKQVKISCTKNCPEPEVPPSRPDPVVNFDDTNVQALIDRAIQKYDADKTGRPDLALESGGGSILNTRCTKSSKLRNSVVSFWGFKIWSPPNNPRTIIQPGVVPGDCWAFEGSVGDVVIKLVGPAVITGFTVEHISKLVSPYGNIDSAPNKFQVLGLNDVNDWEKAHDYGIYRYEDNGQTLQYFDVLNMTSTPYPIVELKIMSNHGNMHHTCLYRFRVHGHLADWLSTPFTSTVVTSSLPEESDTLHDEDVE</sequence>
<evidence type="ECO:0000256" key="3">
    <source>
        <dbReference type="ARBA" id="ARBA00022989"/>
    </source>
</evidence>
<proteinExistence type="predicted"/>
<feature type="domain" description="SUN" evidence="8">
    <location>
        <begin position="895"/>
        <end position="1057"/>
    </location>
</feature>
<dbReference type="STRING" id="158441.A0A226D848"/>
<keyword evidence="5 7" id="KW-0472">Membrane</keyword>